<sequence length="314" mass="36119">MVSVSELRQPRACDRHIPAEFPISSVPAPFCTEPAQHLHFRGFSDATHQSHTGFRHQSRSYRSCREASQPRTRPCLPHTTKFTASFIERERQSERRGMVQPQPDGPMQWDMSGEESGGALRVPPELAANEVVTRLLGDNQQLREALRRSNLALRQRCEEMEGWQRRTREEREFLSSRFQEARALVERLAQENHSLKGLVNGPASSSNHCCSSSQTEDQQGRPVRNGPLDGPQTLDQRERKRVEETDQHTQTTPPRSLGDARRRPVYRLRGGRVLASPENRIRLMSGWEEYSQVPTEVLPHPYRPRYNHTERAFS</sequence>
<evidence type="ECO:0000313" key="3">
    <source>
        <dbReference type="EMBL" id="GLD69875.1"/>
    </source>
</evidence>
<dbReference type="PANTHER" id="PTHR31553:SF3">
    <property type="entry name" value="NF-KAPPA-B ESSENTIAL MODULATOR"/>
    <property type="match status" value="1"/>
</dbReference>
<organism evidence="3 4">
    <name type="scientific">Lates japonicus</name>
    <name type="common">Japanese lates</name>
    <dbReference type="NCBI Taxonomy" id="270547"/>
    <lineage>
        <taxon>Eukaryota</taxon>
        <taxon>Metazoa</taxon>
        <taxon>Chordata</taxon>
        <taxon>Craniata</taxon>
        <taxon>Vertebrata</taxon>
        <taxon>Euteleostomi</taxon>
        <taxon>Actinopterygii</taxon>
        <taxon>Neopterygii</taxon>
        <taxon>Teleostei</taxon>
        <taxon>Neoteleostei</taxon>
        <taxon>Acanthomorphata</taxon>
        <taxon>Carangaria</taxon>
        <taxon>Carangaria incertae sedis</taxon>
        <taxon>Centropomidae</taxon>
        <taxon>Lates</taxon>
    </lineage>
</organism>
<dbReference type="InterPro" id="IPR051301">
    <property type="entry name" value="Optineurin/NFkB_EssMod"/>
</dbReference>
<dbReference type="PANTHER" id="PTHR31553">
    <property type="entry name" value="NF-KAPPA-B ESSENTIAL MODULATOR"/>
    <property type="match status" value="1"/>
</dbReference>
<dbReference type="Gene3D" id="1.20.5.390">
    <property type="entry name" value="L1 transposable element, trimerization domain"/>
    <property type="match status" value="1"/>
</dbReference>
<evidence type="ECO:0000256" key="1">
    <source>
        <dbReference type="SAM" id="MobiDB-lite"/>
    </source>
</evidence>
<dbReference type="InterPro" id="IPR021063">
    <property type="entry name" value="NEMO_N"/>
</dbReference>
<dbReference type="GO" id="GO:0005634">
    <property type="term" value="C:nucleus"/>
    <property type="evidence" value="ECO:0007669"/>
    <property type="project" value="TreeGrafter"/>
</dbReference>
<evidence type="ECO:0000313" key="4">
    <source>
        <dbReference type="Proteomes" id="UP001279410"/>
    </source>
</evidence>
<feature type="domain" description="NF-kappa-B essential modulator NEMO N-terminal" evidence="2">
    <location>
        <begin position="127"/>
        <end position="192"/>
    </location>
</feature>
<reference evidence="3" key="1">
    <citation type="submission" date="2022-08" db="EMBL/GenBank/DDBJ databases">
        <title>Genome sequencing of akame (Lates japonicus).</title>
        <authorList>
            <person name="Hashiguchi Y."/>
            <person name="Takahashi H."/>
        </authorList>
    </citation>
    <scope>NUCLEOTIDE SEQUENCE</scope>
    <source>
        <strain evidence="3">Kochi</strain>
    </source>
</reference>
<dbReference type="GO" id="GO:0043123">
    <property type="term" value="P:positive regulation of canonical NF-kappaB signal transduction"/>
    <property type="evidence" value="ECO:0007669"/>
    <property type="project" value="TreeGrafter"/>
</dbReference>
<feature type="region of interest" description="Disordered" evidence="1">
    <location>
        <begin position="50"/>
        <end position="77"/>
    </location>
</feature>
<dbReference type="Pfam" id="PF11577">
    <property type="entry name" value="NEMO"/>
    <property type="match status" value="1"/>
</dbReference>
<evidence type="ECO:0000259" key="2">
    <source>
        <dbReference type="Pfam" id="PF11577"/>
    </source>
</evidence>
<protein>
    <submittedName>
        <fullName evidence="3">NF-kappa-B essential modulator-like isoform X1</fullName>
    </submittedName>
</protein>
<feature type="compositionally biased region" description="Low complexity" evidence="1">
    <location>
        <begin position="204"/>
        <end position="213"/>
    </location>
</feature>
<feature type="region of interest" description="Disordered" evidence="1">
    <location>
        <begin position="196"/>
        <end position="263"/>
    </location>
</feature>
<dbReference type="GO" id="GO:0070530">
    <property type="term" value="F:K63-linked polyubiquitin modification-dependent protein binding"/>
    <property type="evidence" value="ECO:0007669"/>
    <property type="project" value="TreeGrafter"/>
</dbReference>
<dbReference type="GO" id="GO:0008385">
    <property type="term" value="C:IkappaB kinase complex"/>
    <property type="evidence" value="ECO:0007669"/>
    <property type="project" value="TreeGrafter"/>
</dbReference>
<dbReference type="Proteomes" id="UP001279410">
    <property type="component" value="Unassembled WGS sequence"/>
</dbReference>
<feature type="compositionally biased region" description="Basic and acidic residues" evidence="1">
    <location>
        <begin position="235"/>
        <end position="247"/>
    </location>
</feature>
<keyword evidence="4" id="KW-1185">Reference proteome</keyword>
<dbReference type="FunFam" id="1.20.5.390:FF:000008">
    <property type="entry name" value="Inhibitor of kappa light polypeptide gene enhancer in B-cells, kinase gamma"/>
    <property type="match status" value="1"/>
</dbReference>
<name>A0AAD3NDZ4_LATJO</name>
<dbReference type="AlphaFoldDB" id="A0AAD3NDZ4"/>
<accession>A0AAD3NDZ4</accession>
<comment type="caution">
    <text evidence="3">The sequence shown here is derived from an EMBL/GenBank/DDBJ whole genome shotgun (WGS) entry which is preliminary data.</text>
</comment>
<proteinExistence type="predicted"/>
<gene>
    <name evidence="3" type="ORF">AKAME5_002119200</name>
</gene>
<dbReference type="EMBL" id="BRZM01000296">
    <property type="protein sequence ID" value="GLD69875.1"/>
    <property type="molecule type" value="Genomic_DNA"/>
</dbReference>